<dbReference type="EMBL" id="BSXU01000151">
    <property type="protein sequence ID" value="GMG19538.1"/>
    <property type="molecule type" value="Genomic_DNA"/>
</dbReference>
<evidence type="ECO:0000259" key="9">
    <source>
        <dbReference type="PROSITE" id="PS52002"/>
    </source>
</evidence>
<dbReference type="SUPFAM" id="SSF50182">
    <property type="entry name" value="Sm-like ribonucleoproteins"/>
    <property type="match status" value="1"/>
</dbReference>
<dbReference type="GO" id="GO:1990726">
    <property type="term" value="C:Lsm1-7-Pat1 complex"/>
    <property type="evidence" value="ECO:0007669"/>
    <property type="project" value="TreeGrafter"/>
</dbReference>
<feature type="domain" description="Sm" evidence="9">
    <location>
        <begin position="2"/>
        <end position="75"/>
    </location>
</feature>
<comment type="caution">
    <text evidence="10">The sequence shown here is derived from an EMBL/GenBank/DDBJ whole genome shotgun (WGS) entry which is preliminary data.</text>
</comment>
<dbReference type="FunFam" id="2.30.30.100:FF:000053">
    <property type="entry name" value="U6 snRNA-associated Sm-like protein LSm2"/>
    <property type="match status" value="1"/>
</dbReference>
<evidence type="ECO:0000256" key="8">
    <source>
        <dbReference type="ARBA" id="ARBA00023274"/>
    </source>
</evidence>
<dbReference type="PROSITE" id="PS52002">
    <property type="entry name" value="SM"/>
    <property type="match status" value="1"/>
</dbReference>
<evidence type="ECO:0000256" key="5">
    <source>
        <dbReference type="ARBA" id="ARBA00022884"/>
    </source>
</evidence>
<dbReference type="GO" id="GO:0046540">
    <property type="term" value="C:U4/U6 x U5 tri-snRNP complex"/>
    <property type="evidence" value="ECO:0007669"/>
    <property type="project" value="TreeGrafter"/>
</dbReference>
<evidence type="ECO:0000256" key="1">
    <source>
        <dbReference type="ARBA" id="ARBA00004123"/>
    </source>
</evidence>
<dbReference type="GO" id="GO:0071013">
    <property type="term" value="C:catalytic step 2 spliceosome"/>
    <property type="evidence" value="ECO:0007669"/>
    <property type="project" value="TreeGrafter"/>
</dbReference>
<dbReference type="InterPro" id="IPR047575">
    <property type="entry name" value="Sm"/>
</dbReference>
<dbReference type="GO" id="GO:0003723">
    <property type="term" value="F:RNA binding"/>
    <property type="evidence" value="ECO:0007669"/>
    <property type="project" value="UniProtKB-KW"/>
</dbReference>
<accession>A0A9W6YSU1</accession>
<keyword evidence="3" id="KW-0507">mRNA processing</keyword>
<dbReference type="GO" id="GO:0000932">
    <property type="term" value="C:P-body"/>
    <property type="evidence" value="ECO:0007669"/>
    <property type="project" value="TreeGrafter"/>
</dbReference>
<keyword evidence="11" id="KW-1185">Reference proteome</keyword>
<dbReference type="Pfam" id="PF01423">
    <property type="entry name" value="LSM"/>
    <property type="match status" value="1"/>
</dbReference>
<evidence type="ECO:0000313" key="11">
    <source>
        <dbReference type="Proteomes" id="UP001165063"/>
    </source>
</evidence>
<dbReference type="InterPro" id="IPR016654">
    <property type="entry name" value="U6_snRNA_Lsm2"/>
</dbReference>
<evidence type="ECO:0000256" key="6">
    <source>
        <dbReference type="ARBA" id="ARBA00023187"/>
    </source>
</evidence>
<proteinExistence type="inferred from homology"/>
<dbReference type="InterPro" id="IPR001163">
    <property type="entry name" value="Sm_dom_euk/arc"/>
</dbReference>
<dbReference type="GO" id="GO:0005688">
    <property type="term" value="C:U6 snRNP"/>
    <property type="evidence" value="ECO:0007669"/>
    <property type="project" value="TreeGrafter"/>
</dbReference>
<keyword evidence="4" id="KW-0747">Spliceosome</keyword>
<evidence type="ECO:0000313" key="10">
    <source>
        <dbReference type="EMBL" id="GMG19538.1"/>
    </source>
</evidence>
<evidence type="ECO:0000256" key="2">
    <source>
        <dbReference type="ARBA" id="ARBA00006850"/>
    </source>
</evidence>
<dbReference type="InterPro" id="IPR010920">
    <property type="entry name" value="LSM_dom_sf"/>
</dbReference>
<dbReference type="Gene3D" id="2.30.30.100">
    <property type="match status" value="1"/>
</dbReference>
<keyword evidence="8" id="KW-0687">Ribonucleoprotein</keyword>
<sequence length="100" mass="11420">MLFFSFFKTLVDKEIRVEFKNGVEITGTLKSIDQYLNLKLDNIKTDVDKYPHLIAVRSLFIRGSMIRYIHLNPVDVDTSLLQDAARREAIATGGDKFAGR</sequence>
<comment type="similarity">
    <text evidence="2">Belongs to the snRNP Sm proteins family.</text>
</comment>
<protein>
    <submittedName>
        <fullName evidence="10">Unnamed protein product</fullName>
    </submittedName>
</protein>
<keyword evidence="5" id="KW-0694">RNA-binding</keyword>
<comment type="subcellular location">
    <subcellularLocation>
        <location evidence="1">Nucleus</location>
    </subcellularLocation>
</comment>
<dbReference type="Proteomes" id="UP001165063">
    <property type="component" value="Unassembled WGS sequence"/>
</dbReference>
<dbReference type="GO" id="GO:0071011">
    <property type="term" value="C:precatalytic spliceosome"/>
    <property type="evidence" value="ECO:0007669"/>
    <property type="project" value="TreeGrafter"/>
</dbReference>
<keyword evidence="7" id="KW-0539">Nucleus</keyword>
<evidence type="ECO:0000256" key="7">
    <source>
        <dbReference type="ARBA" id="ARBA00023242"/>
    </source>
</evidence>
<keyword evidence="6" id="KW-0508">mRNA splicing</keyword>
<dbReference type="GO" id="GO:0000398">
    <property type="term" value="P:mRNA splicing, via spliceosome"/>
    <property type="evidence" value="ECO:0007669"/>
    <property type="project" value="TreeGrafter"/>
</dbReference>
<reference evidence="10" key="1">
    <citation type="submission" date="2023-04" db="EMBL/GenBank/DDBJ databases">
        <title>Ambrosiozyma monospora NBRC 1965.</title>
        <authorList>
            <person name="Ichikawa N."/>
            <person name="Sato H."/>
            <person name="Tonouchi N."/>
        </authorList>
    </citation>
    <scope>NUCLEOTIDE SEQUENCE</scope>
    <source>
        <strain evidence="10">NBRC 1965</strain>
    </source>
</reference>
<dbReference type="OrthoDB" id="10256176at2759"/>
<dbReference type="SMART" id="SM00651">
    <property type="entry name" value="Sm"/>
    <property type="match status" value="1"/>
</dbReference>
<name>A0A9W6YSU1_AMBMO</name>
<dbReference type="PANTHER" id="PTHR13829">
    <property type="entry name" value="SNRNP CORE PROTEIN FAMILY MEMBER"/>
    <property type="match status" value="1"/>
</dbReference>
<organism evidence="10 11">
    <name type="scientific">Ambrosiozyma monospora</name>
    <name type="common">Yeast</name>
    <name type="synonym">Endomycopsis monosporus</name>
    <dbReference type="NCBI Taxonomy" id="43982"/>
    <lineage>
        <taxon>Eukaryota</taxon>
        <taxon>Fungi</taxon>
        <taxon>Dikarya</taxon>
        <taxon>Ascomycota</taxon>
        <taxon>Saccharomycotina</taxon>
        <taxon>Pichiomycetes</taxon>
        <taxon>Pichiales</taxon>
        <taxon>Pichiaceae</taxon>
        <taxon>Ambrosiozyma</taxon>
    </lineage>
</organism>
<dbReference type="CDD" id="cd01725">
    <property type="entry name" value="LSm2"/>
    <property type="match status" value="1"/>
</dbReference>
<dbReference type="PANTHER" id="PTHR13829:SF2">
    <property type="entry name" value="U6 SNRNA-ASSOCIATED SM-LIKE PROTEIN LSM2"/>
    <property type="match status" value="1"/>
</dbReference>
<gene>
    <name evidence="10" type="ORF">Amon01_000054300</name>
</gene>
<dbReference type="AlphaFoldDB" id="A0A9W6YSU1"/>
<evidence type="ECO:0000256" key="3">
    <source>
        <dbReference type="ARBA" id="ARBA00022664"/>
    </source>
</evidence>
<evidence type="ECO:0000256" key="4">
    <source>
        <dbReference type="ARBA" id="ARBA00022728"/>
    </source>
</evidence>